<evidence type="ECO:0000256" key="6">
    <source>
        <dbReference type="RuleBase" id="RU369086"/>
    </source>
</evidence>
<dbReference type="Proteomes" id="UP000813462">
    <property type="component" value="Unassembled WGS sequence"/>
</dbReference>
<evidence type="ECO:0000313" key="7">
    <source>
        <dbReference type="EMBL" id="KAH7522186.1"/>
    </source>
</evidence>
<organism evidence="7 8">
    <name type="scientific">Ziziphus jujuba var. spinosa</name>
    <dbReference type="NCBI Taxonomy" id="714518"/>
    <lineage>
        <taxon>Eukaryota</taxon>
        <taxon>Viridiplantae</taxon>
        <taxon>Streptophyta</taxon>
        <taxon>Embryophyta</taxon>
        <taxon>Tracheophyta</taxon>
        <taxon>Spermatophyta</taxon>
        <taxon>Magnoliopsida</taxon>
        <taxon>eudicotyledons</taxon>
        <taxon>Gunneridae</taxon>
        <taxon>Pentapetalae</taxon>
        <taxon>rosids</taxon>
        <taxon>fabids</taxon>
        <taxon>Rosales</taxon>
        <taxon>Rhamnaceae</taxon>
        <taxon>Paliureae</taxon>
        <taxon>Ziziphus</taxon>
    </lineage>
</organism>
<evidence type="ECO:0000256" key="4">
    <source>
        <dbReference type="ARBA" id="ARBA00023163"/>
    </source>
</evidence>
<dbReference type="InterPro" id="IPR036898">
    <property type="entry name" value="RNA_pol_Rpb7-like_N_sf"/>
</dbReference>
<dbReference type="GO" id="GO:0055029">
    <property type="term" value="C:nuclear DNA-directed RNA polymerase complex"/>
    <property type="evidence" value="ECO:0007669"/>
    <property type="project" value="UniProtKB-ARBA"/>
</dbReference>
<dbReference type="SUPFAM" id="SSF88798">
    <property type="entry name" value="N-terminal, heterodimerisation domain of RBP7 (RpoE)"/>
    <property type="match status" value="2"/>
</dbReference>
<gene>
    <name evidence="7" type="ORF">FEM48_Zijuj07G0111700</name>
</gene>
<dbReference type="FunFam" id="3.30.1490.120:FF:000001">
    <property type="entry name" value="DNA-directed RNA polymerase II subunit RPB7"/>
    <property type="match status" value="1"/>
</dbReference>
<evidence type="ECO:0000256" key="1">
    <source>
        <dbReference type="ARBA" id="ARBA00004123"/>
    </source>
</evidence>
<dbReference type="FunFam" id="2.40.50.140:FF:000043">
    <property type="entry name" value="DNA-directed RNA polymerase II subunit RPB7"/>
    <property type="match status" value="1"/>
</dbReference>
<dbReference type="InterPro" id="IPR045113">
    <property type="entry name" value="Rpb7-like"/>
</dbReference>
<comment type="caution">
    <text evidence="7">The sequence shown here is derived from an EMBL/GenBank/DDBJ whole genome shotgun (WGS) entry which is preliminary data.</text>
</comment>
<dbReference type="AlphaFoldDB" id="A0A978V4A3"/>
<proteinExistence type="inferred from homology"/>
<dbReference type="GO" id="GO:0003727">
    <property type="term" value="F:single-stranded RNA binding"/>
    <property type="evidence" value="ECO:0007669"/>
    <property type="project" value="TreeGrafter"/>
</dbReference>
<name>A0A978V4A3_ZIZJJ</name>
<keyword evidence="4 6" id="KW-0804">Transcription</keyword>
<protein>
    <recommendedName>
        <fullName evidence="6">DNA-directed RNA polymerase subunit</fullName>
    </recommendedName>
</protein>
<dbReference type="SUPFAM" id="SSF50249">
    <property type="entry name" value="Nucleic acid-binding proteins"/>
    <property type="match status" value="2"/>
</dbReference>
<dbReference type="PANTHER" id="PTHR12709">
    <property type="entry name" value="DNA-DIRECTED RNA POLYMERASE II, III"/>
    <property type="match status" value="1"/>
</dbReference>
<comment type="subcellular location">
    <subcellularLocation>
        <location evidence="1 6">Nucleus</location>
    </subcellularLocation>
</comment>
<reference evidence="7" key="1">
    <citation type="journal article" date="2021" name="Front. Plant Sci.">
        <title>Chromosome-Scale Genome Assembly for Chinese Sour Jujube and Insights Into Its Genome Evolution and Domestication Signature.</title>
        <authorList>
            <person name="Shen L.-Y."/>
            <person name="Luo H."/>
            <person name="Wang X.-L."/>
            <person name="Wang X.-M."/>
            <person name="Qiu X.-J."/>
            <person name="Liu H."/>
            <person name="Zhou S.-S."/>
            <person name="Jia K.-H."/>
            <person name="Nie S."/>
            <person name="Bao Y.-T."/>
            <person name="Zhang R.-G."/>
            <person name="Yun Q.-Z."/>
            <person name="Chai Y.-H."/>
            <person name="Lu J.-Y."/>
            <person name="Li Y."/>
            <person name="Zhao S.-W."/>
            <person name="Mao J.-F."/>
            <person name="Jia S.-G."/>
            <person name="Mao Y.-M."/>
        </authorList>
    </citation>
    <scope>NUCLEOTIDE SEQUENCE</scope>
    <source>
        <strain evidence="7">AT0</strain>
        <tissue evidence="7">Leaf</tissue>
    </source>
</reference>
<sequence length="410" mass="46140">MYFEVELVRDVAVLAENFKKDVPISQGSIITQLLENLLQEKATKDHGYFLSVTSLKRIGKGEVVEESGNVLFPVVFNCRTFLPIKGEILHGVVHHTLRLGVCLRCGPIKYAFLSARKMPRYQFVSGEKPVFLSDELGKIEAGVVVRFVVLDLRWIEKRGRFRKEFVMLASLEGDSLGPIALSGSDELGLYFGLDAFDDLPPIVSVSAILKTLLLPLYLWSFRSLRDGLKRVEREMFLKVQLPWNVVIPAENLDAKGLMLQKAIVIRLMDEFATKKATKDLGYFLAVTTLDKVGEGKVRQNTGDVMFPVVFSGITFKLYRGEILEGVVHKVLKHGVLLRCGPVENIYLSSLKMPDYQHMPGENPFFLNDKSSKIEKDVVVRFIVIGTKWLEADREFQALVSLDGDYLGPIA</sequence>
<dbReference type="GO" id="GO:0006352">
    <property type="term" value="P:DNA-templated transcription initiation"/>
    <property type="evidence" value="ECO:0007669"/>
    <property type="project" value="UniProtKB-UniRule"/>
</dbReference>
<dbReference type="PANTHER" id="PTHR12709:SF3">
    <property type="entry name" value="DNA-DIRECTED RNA POLYMERASE V SUBUNIT 7"/>
    <property type="match status" value="1"/>
</dbReference>
<dbReference type="Gene3D" id="2.40.50.140">
    <property type="entry name" value="Nucleic acid-binding proteins"/>
    <property type="match status" value="2"/>
</dbReference>
<keyword evidence="5 6" id="KW-0539">Nucleus</keyword>
<dbReference type="Gene3D" id="3.30.1490.120">
    <property type="entry name" value="RNA polymerase Rpb7-like, N-terminal domain"/>
    <property type="match status" value="2"/>
</dbReference>
<dbReference type="InterPro" id="IPR012340">
    <property type="entry name" value="NA-bd_OB-fold"/>
</dbReference>
<accession>A0A978V4A3</accession>
<evidence type="ECO:0000256" key="2">
    <source>
        <dbReference type="ARBA" id="ARBA00009307"/>
    </source>
</evidence>
<evidence type="ECO:0000256" key="3">
    <source>
        <dbReference type="ARBA" id="ARBA00022478"/>
    </source>
</evidence>
<dbReference type="EMBL" id="JAEACU010000007">
    <property type="protein sequence ID" value="KAH7522186.1"/>
    <property type="molecule type" value="Genomic_DNA"/>
</dbReference>
<comment type="function">
    <text evidence="6">DNA-dependent RNA polymerase which catalyzes the transcription of DNA into RNA using the four ribonucleoside triphosphates as substrates.</text>
</comment>
<keyword evidence="3 6" id="KW-0240">DNA-directed RNA polymerase</keyword>
<comment type="similarity">
    <text evidence="2">Belongs to the eukaryotic RPB7/RPC8 RNA polymerase subunit family.</text>
</comment>
<dbReference type="GO" id="GO:0003697">
    <property type="term" value="F:single-stranded DNA binding"/>
    <property type="evidence" value="ECO:0007669"/>
    <property type="project" value="TreeGrafter"/>
</dbReference>
<evidence type="ECO:0000256" key="5">
    <source>
        <dbReference type="ARBA" id="ARBA00023242"/>
    </source>
</evidence>
<evidence type="ECO:0000313" key="8">
    <source>
        <dbReference type="Proteomes" id="UP000813462"/>
    </source>
</evidence>